<feature type="compositionally biased region" description="Pro residues" evidence="8">
    <location>
        <begin position="750"/>
        <end position="762"/>
    </location>
</feature>
<name>A0A9W7Y230_9FUNG</name>
<protein>
    <recommendedName>
        <fullName evidence="3">ubiquitinyl hydrolase 1</fullName>
        <ecNumber evidence="3">3.4.19.12</ecNumber>
    </recommendedName>
</protein>
<reference evidence="10" key="1">
    <citation type="submission" date="2022-07" db="EMBL/GenBank/DDBJ databases">
        <title>Phylogenomic reconstructions and comparative analyses of Kickxellomycotina fungi.</title>
        <authorList>
            <person name="Reynolds N.K."/>
            <person name="Stajich J.E."/>
            <person name="Barry K."/>
            <person name="Grigoriev I.V."/>
            <person name="Crous P."/>
            <person name="Smith M.E."/>
        </authorList>
    </citation>
    <scope>NUCLEOTIDE SEQUENCE</scope>
    <source>
        <strain evidence="10">NBRC 32514</strain>
    </source>
</reference>
<evidence type="ECO:0000259" key="9">
    <source>
        <dbReference type="PROSITE" id="PS50235"/>
    </source>
</evidence>
<dbReference type="InterPro" id="IPR050185">
    <property type="entry name" value="Ub_carboxyl-term_hydrolase"/>
</dbReference>
<dbReference type="SUPFAM" id="SSF54001">
    <property type="entry name" value="Cysteine proteinases"/>
    <property type="match status" value="1"/>
</dbReference>
<dbReference type="Proteomes" id="UP001149813">
    <property type="component" value="Unassembled WGS sequence"/>
</dbReference>
<comment type="catalytic activity">
    <reaction evidence="1">
        <text>Thiol-dependent hydrolysis of ester, thioester, amide, peptide and isopeptide bonds formed by the C-terminal Gly of ubiquitin (a 76-residue protein attached to proteins as an intracellular targeting signal).</text>
        <dbReference type="EC" id="3.4.19.12"/>
    </reaction>
</comment>
<feature type="compositionally biased region" description="Low complexity" evidence="8">
    <location>
        <begin position="763"/>
        <end position="800"/>
    </location>
</feature>
<dbReference type="EC" id="3.4.19.12" evidence="3"/>
<evidence type="ECO:0000256" key="8">
    <source>
        <dbReference type="SAM" id="MobiDB-lite"/>
    </source>
</evidence>
<gene>
    <name evidence="10" type="primary">DOA4</name>
    <name evidence="10" type="ORF">LPJ53_002099</name>
</gene>
<evidence type="ECO:0000256" key="1">
    <source>
        <dbReference type="ARBA" id="ARBA00000707"/>
    </source>
</evidence>
<dbReference type="GO" id="GO:0016579">
    <property type="term" value="P:protein deubiquitination"/>
    <property type="evidence" value="ECO:0007669"/>
    <property type="project" value="InterPro"/>
</dbReference>
<keyword evidence="6 10" id="KW-0378">Hydrolase</keyword>
<comment type="caution">
    <text evidence="10">The sequence shown here is derived from an EMBL/GenBank/DDBJ whole genome shotgun (WGS) entry which is preliminary data.</text>
</comment>
<feature type="compositionally biased region" description="Low complexity" evidence="8">
    <location>
        <begin position="660"/>
        <end position="678"/>
    </location>
</feature>
<dbReference type="AlphaFoldDB" id="A0A9W7Y230"/>
<dbReference type="PROSITE" id="PS00973">
    <property type="entry name" value="USP_2"/>
    <property type="match status" value="1"/>
</dbReference>
<dbReference type="OrthoDB" id="292964at2759"/>
<dbReference type="EMBL" id="JANBOJ010000061">
    <property type="protein sequence ID" value="KAJ1723576.1"/>
    <property type="molecule type" value="Genomic_DNA"/>
</dbReference>
<keyword evidence="4 10" id="KW-0645">Protease</keyword>
<feature type="region of interest" description="Disordered" evidence="8">
    <location>
        <begin position="728"/>
        <end position="800"/>
    </location>
</feature>
<comment type="similarity">
    <text evidence="2">Belongs to the peptidase C19 family.</text>
</comment>
<dbReference type="InterPro" id="IPR015063">
    <property type="entry name" value="USP8_dimer"/>
</dbReference>
<dbReference type="Pfam" id="PF08969">
    <property type="entry name" value="USP8_dimer"/>
    <property type="match status" value="1"/>
</dbReference>
<evidence type="ECO:0000256" key="2">
    <source>
        <dbReference type="ARBA" id="ARBA00009085"/>
    </source>
</evidence>
<feature type="compositionally biased region" description="Basic and acidic residues" evidence="8">
    <location>
        <begin position="728"/>
        <end position="741"/>
    </location>
</feature>
<sequence length="1273" mass="139601">MSRIRDGATSDLIRRFESLALSKGGEPVEQAKSEAEEKTRAPPMLTKRTPVTITSPAAVPSRLSSFPELESTPPLAPTHQPIGNPTHAPRSDQLRATGGFSVSPLAPNSLPPPTRQRTSSQLEELASIITSSYSKKAEAPRRKSLVTSLNQRAEINPLINVSAKSWLRTAERYIDEGRLAKETGDAESAYLKYMLASNILREKLPSLRDYEQVSGSAALKRLKQQFATRVLDDLEALADELRQKPYVEVASPRLEDGGLPGSRAEAEEQLGSMESAYGHVQNAADDGSRWLAEEQSRVEEIDAQARLIDVQARMLDHPAGSLSGVSVISRGASNRTALALSPHLTSITEATDASSEFVPADATTCTPAELLALLDRAGISGRPTVLLLDVRPHQEYVWGRIEHKYTVNVDPLGLKKGCTSADVDSSLVLAPDEQRQWFRRRDQFDLVVYVTQAAHSFGDTQSSEVVSADHLNYAIYHGDYEKVLQHQPLFLLGGFDAWARDMNNRRCAWSDEARRTLARSPRPKSMMVSWDSAEGASSKEGLDISSMLAYHAPTSGISGSTLAPYHVRYQAAPPVPAVPVVPMMPAASQPNDAGEGTLTTPVSGSVFDFFQQNGNYRPQWPQQQQQQQYQQTSVEQQPLSANDRHRPAHSSFTRGYSGIASPPLEAAPEAAPVAQTPETKPVADEGDFEGNLPADTAVGRSELARRKTIFDNPTYGFTGPAYGGSAHDEVSADAVATEHKPAVLRRRRQPPPIPSMKLPPKPAEYGAPEAYAPAQQPQAQQQYYPPQQQQPQQHAQPAAAAPYQYPQYGHVQQGYANGYNMYTHPVAAGSDPSLNGRMHAGANLRNSITYAPPPLQPTQYQQAYHSPAPPQQQLPQPPQQQQKKSRKPSALDSAAYGATGLKNFGNTCFMNSVIQCLVGTAPFARYFLQGGWKKDLVRSPQNAAQLEVASEFARLVDNMWRGQYGSISPIGFRSAVGSCSAQFKGNDQEDAHEFASFLLDTLHESLNRVHPRPPPPRDMTPEEELAFERQGSLLQADEMWRRYTARNWSIMTSIFQGQVQSRLTCLSCNGTSTTYHTFTELSVPIPSDQAGAGGGGGGGGGSSKPGLFLRRTAGRAAAPVSLYQCLSAFSETETLDGENRWHCPRCRTKRRATKRLLVSHLPLVLIVHLKRFSTIGHFREKLETNVIFPTQQLEMDPYVISDLRGSRHTGYKLYAVANHYGSLSAGHYTASVFNGLRGQWNYFDDTRVAPIAEEKVATPAAYLLFFVQVQPPQ</sequence>
<dbReference type="Gene3D" id="3.90.70.10">
    <property type="entry name" value="Cysteine proteinases"/>
    <property type="match status" value="1"/>
</dbReference>
<keyword evidence="7" id="KW-0788">Thiol protease</keyword>
<evidence type="ECO:0000313" key="11">
    <source>
        <dbReference type="Proteomes" id="UP001149813"/>
    </source>
</evidence>
<dbReference type="PROSITE" id="PS00972">
    <property type="entry name" value="USP_1"/>
    <property type="match status" value="1"/>
</dbReference>
<proteinExistence type="inferred from homology"/>
<dbReference type="CDD" id="cd02674">
    <property type="entry name" value="Peptidase_C19R"/>
    <property type="match status" value="1"/>
</dbReference>
<feature type="domain" description="USP" evidence="9">
    <location>
        <begin position="899"/>
        <end position="1269"/>
    </location>
</feature>
<dbReference type="PANTHER" id="PTHR21646:SF95">
    <property type="entry name" value="UBIQUITIN CARBOXYL-TERMINAL HYDROLASE 4-RELATED"/>
    <property type="match status" value="1"/>
</dbReference>
<evidence type="ECO:0000256" key="5">
    <source>
        <dbReference type="ARBA" id="ARBA00022786"/>
    </source>
</evidence>
<accession>A0A9W7Y230</accession>
<organism evidence="10 11">
    <name type="scientific">Coemansia erecta</name>
    <dbReference type="NCBI Taxonomy" id="147472"/>
    <lineage>
        <taxon>Eukaryota</taxon>
        <taxon>Fungi</taxon>
        <taxon>Fungi incertae sedis</taxon>
        <taxon>Zoopagomycota</taxon>
        <taxon>Kickxellomycotina</taxon>
        <taxon>Kickxellomycetes</taxon>
        <taxon>Kickxellales</taxon>
        <taxon>Kickxellaceae</taxon>
        <taxon>Coemansia</taxon>
    </lineage>
</organism>
<dbReference type="Pfam" id="PF00443">
    <property type="entry name" value="UCH"/>
    <property type="match status" value="1"/>
</dbReference>
<dbReference type="PANTHER" id="PTHR21646">
    <property type="entry name" value="UBIQUITIN CARBOXYL-TERMINAL HYDROLASE"/>
    <property type="match status" value="1"/>
</dbReference>
<dbReference type="InterPro" id="IPR001394">
    <property type="entry name" value="Peptidase_C19_UCH"/>
</dbReference>
<keyword evidence="5" id="KW-0833">Ubl conjugation pathway</keyword>
<dbReference type="GO" id="GO:0006508">
    <property type="term" value="P:proteolysis"/>
    <property type="evidence" value="ECO:0007669"/>
    <property type="project" value="UniProtKB-KW"/>
</dbReference>
<dbReference type="InterPro" id="IPR036873">
    <property type="entry name" value="Rhodanese-like_dom_sf"/>
</dbReference>
<evidence type="ECO:0000256" key="4">
    <source>
        <dbReference type="ARBA" id="ARBA00022670"/>
    </source>
</evidence>
<evidence type="ECO:0000256" key="7">
    <source>
        <dbReference type="ARBA" id="ARBA00022807"/>
    </source>
</evidence>
<evidence type="ECO:0000256" key="6">
    <source>
        <dbReference type="ARBA" id="ARBA00022801"/>
    </source>
</evidence>
<feature type="compositionally biased region" description="Low complexity" evidence="8">
    <location>
        <begin position="619"/>
        <end position="637"/>
    </location>
</feature>
<dbReference type="Gene3D" id="1.20.58.80">
    <property type="entry name" value="Phosphotransferase system, lactose/cellobiose-type IIA subunit"/>
    <property type="match status" value="1"/>
</dbReference>
<feature type="region of interest" description="Disordered" evidence="8">
    <location>
        <begin position="23"/>
        <end position="117"/>
    </location>
</feature>
<dbReference type="GO" id="GO:0004843">
    <property type="term" value="F:cysteine-type deubiquitinase activity"/>
    <property type="evidence" value="ECO:0007669"/>
    <property type="project" value="UniProtKB-EC"/>
</dbReference>
<keyword evidence="11" id="KW-1185">Reference proteome</keyword>
<feature type="compositionally biased region" description="Pro residues" evidence="8">
    <location>
        <begin position="867"/>
        <end position="878"/>
    </location>
</feature>
<feature type="compositionally biased region" description="Basic and acidic residues" evidence="8">
    <location>
        <begin position="29"/>
        <end position="40"/>
    </location>
</feature>
<dbReference type="PROSITE" id="PS50235">
    <property type="entry name" value="USP_3"/>
    <property type="match status" value="1"/>
</dbReference>
<dbReference type="Gene3D" id="3.40.250.10">
    <property type="entry name" value="Rhodanese-like domain"/>
    <property type="match status" value="1"/>
</dbReference>
<feature type="region of interest" description="Disordered" evidence="8">
    <location>
        <begin position="611"/>
        <end position="699"/>
    </location>
</feature>
<dbReference type="InterPro" id="IPR018200">
    <property type="entry name" value="USP_CS"/>
</dbReference>
<evidence type="ECO:0000256" key="3">
    <source>
        <dbReference type="ARBA" id="ARBA00012759"/>
    </source>
</evidence>
<dbReference type="InterPro" id="IPR038765">
    <property type="entry name" value="Papain-like_cys_pep_sf"/>
</dbReference>
<dbReference type="InterPro" id="IPR028889">
    <property type="entry name" value="USP"/>
</dbReference>
<evidence type="ECO:0000313" key="10">
    <source>
        <dbReference type="EMBL" id="KAJ1723576.1"/>
    </source>
</evidence>
<dbReference type="SUPFAM" id="SSF52821">
    <property type="entry name" value="Rhodanese/Cell cycle control phosphatase"/>
    <property type="match status" value="1"/>
</dbReference>
<feature type="region of interest" description="Disordered" evidence="8">
    <location>
        <begin position="847"/>
        <end position="892"/>
    </location>
</feature>